<feature type="compositionally biased region" description="Gly residues" evidence="1">
    <location>
        <begin position="1"/>
        <end position="14"/>
    </location>
</feature>
<dbReference type="Pfam" id="PF13837">
    <property type="entry name" value="Myb_DNA-bind_4"/>
    <property type="match status" value="1"/>
</dbReference>
<organism evidence="4 5">
    <name type="scientific">Musa acuminata subsp. malaccensis</name>
    <name type="common">Wild banana</name>
    <name type="synonym">Musa malaccensis</name>
    <dbReference type="NCBI Taxonomy" id="214687"/>
    <lineage>
        <taxon>Eukaryota</taxon>
        <taxon>Viridiplantae</taxon>
        <taxon>Streptophyta</taxon>
        <taxon>Embryophyta</taxon>
        <taxon>Tracheophyta</taxon>
        <taxon>Spermatophyta</taxon>
        <taxon>Magnoliopsida</taxon>
        <taxon>Liliopsida</taxon>
        <taxon>Zingiberales</taxon>
        <taxon>Musaceae</taxon>
        <taxon>Musa</taxon>
    </lineage>
</organism>
<evidence type="ECO:0000259" key="2">
    <source>
        <dbReference type="PROSITE" id="PS50090"/>
    </source>
</evidence>
<keyword evidence="5" id="KW-1185">Reference proteome</keyword>
<gene>
    <name evidence="3" type="ORF">GSMUA_334380.1</name>
</gene>
<protein>
    <submittedName>
        <fullName evidence="3">(wild Malaysian banana) hypothetical protein</fullName>
    </submittedName>
</protein>
<reference evidence="3" key="1">
    <citation type="submission" date="2021-03" db="EMBL/GenBank/DDBJ databases">
        <authorList>
            <consortium name="Genoscope - CEA"/>
            <person name="William W."/>
        </authorList>
    </citation>
    <scope>NUCLEOTIDE SEQUENCE</scope>
    <source>
        <strain evidence="3">Doubled-haploid Pahang</strain>
    </source>
</reference>
<sequence length="320" mass="36037">MADGVNGGGGGDGGSASRPHRLPRWTRREIMVLVEAKRAAEGRGRGARGPRSAAGETKWEWVSAYCRRKGVDRGMLQCRKRWSNLACDFKKVRAWEGGEGAAAGESFWAMRNDCRRDRRLPGFFDKEVFDILNRTVLNELEAEEEEEEAEVKVRDGGEGENEKEEDEVEVEEEEAVFDSGRTAADNGLFSDCEYENGMGGQERLPPPIAVTPISERKFEPFQQEFSDPGIINDRQPANDHETQSSQGLKRRRISPEEGSSNFDNQLIKIIERNNKMIVSHFNAQNANLQLERDQRREQANSLLDVLNKLVDAVGRIADKL</sequence>
<feature type="region of interest" description="Disordered" evidence="1">
    <location>
        <begin position="1"/>
        <end position="21"/>
    </location>
</feature>
<dbReference type="OMA" id="DCEYENG"/>
<dbReference type="Proteomes" id="UP000012960">
    <property type="component" value="Unplaced"/>
</dbReference>
<dbReference type="PROSITE" id="PS50090">
    <property type="entry name" value="MYB_LIKE"/>
    <property type="match status" value="1"/>
</dbReference>
<dbReference type="KEGG" id="mus:103994411"/>
<dbReference type="Gene3D" id="1.10.10.60">
    <property type="entry name" value="Homeodomain-like"/>
    <property type="match status" value="1"/>
</dbReference>
<evidence type="ECO:0000313" key="3">
    <source>
        <dbReference type="EMBL" id="CAG1830184.1"/>
    </source>
</evidence>
<accession>A0A804K1D3</accession>
<dbReference type="OrthoDB" id="1865198at2759"/>
<feature type="region of interest" description="Disordered" evidence="1">
    <location>
        <begin position="226"/>
        <end position="260"/>
    </location>
</feature>
<evidence type="ECO:0000313" key="4">
    <source>
        <dbReference type="EnsemblPlants" id="Ma08_p00490.1"/>
    </source>
</evidence>
<reference evidence="4" key="2">
    <citation type="submission" date="2021-05" db="UniProtKB">
        <authorList>
            <consortium name="EnsemblPlants"/>
        </authorList>
    </citation>
    <scope>IDENTIFICATION</scope>
    <source>
        <strain evidence="4">subsp. malaccensis</strain>
    </source>
</reference>
<feature type="compositionally biased region" description="Acidic residues" evidence="1">
    <location>
        <begin position="158"/>
        <end position="176"/>
    </location>
</feature>
<dbReference type="PANTHER" id="PTHR47211:SF2">
    <property type="entry name" value="TRIHELIX TRANSCRIPTION FACTOR ASR3"/>
    <property type="match status" value="1"/>
</dbReference>
<dbReference type="GO" id="GO:0006355">
    <property type="term" value="P:regulation of DNA-templated transcription"/>
    <property type="evidence" value="ECO:0000318"/>
    <property type="project" value="GO_Central"/>
</dbReference>
<dbReference type="EMBL" id="HG996472">
    <property type="protein sequence ID" value="CAG1830184.1"/>
    <property type="molecule type" value="Genomic_DNA"/>
</dbReference>
<evidence type="ECO:0000313" key="5">
    <source>
        <dbReference type="Proteomes" id="UP000012960"/>
    </source>
</evidence>
<feature type="region of interest" description="Disordered" evidence="1">
    <location>
        <begin position="141"/>
        <end position="177"/>
    </location>
</feature>
<dbReference type="InterPro" id="IPR001005">
    <property type="entry name" value="SANT/Myb"/>
</dbReference>
<dbReference type="Gramene" id="Ma08_t00490.1">
    <property type="protein sequence ID" value="Ma08_p00490.1"/>
    <property type="gene ID" value="Ma08_g00490"/>
</dbReference>
<feature type="domain" description="Myb-like" evidence="2">
    <location>
        <begin position="24"/>
        <end position="86"/>
    </location>
</feature>
<dbReference type="AlphaFoldDB" id="A0A804K1D3"/>
<dbReference type="PANTHER" id="PTHR47211">
    <property type="entry name" value="TRIHELIX TRANSCRIPTION FACTOR ASR3"/>
    <property type="match status" value="1"/>
</dbReference>
<dbReference type="EnsemblPlants" id="Ma08_t00490.1">
    <property type="protein sequence ID" value="Ma08_p00490.1"/>
    <property type="gene ID" value="Ma08_g00490"/>
</dbReference>
<dbReference type="GO" id="GO:0005634">
    <property type="term" value="C:nucleus"/>
    <property type="evidence" value="ECO:0000318"/>
    <property type="project" value="GO_Central"/>
</dbReference>
<dbReference type="InterPro" id="IPR044822">
    <property type="entry name" value="Myb_DNA-bind_4"/>
</dbReference>
<proteinExistence type="predicted"/>
<name>A0A804K1D3_MUSAM</name>
<evidence type="ECO:0000256" key="1">
    <source>
        <dbReference type="SAM" id="MobiDB-lite"/>
    </source>
</evidence>